<gene>
    <name evidence="1" type="ORF">BA011_01100</name>
</gene>
<dbReference type="SUPFAM" id="SSF88723">
    <property type="entry name" value="PIN domain-like"/>
    <property type="match status" value="1"/>
</dbReference>
<dbReference type="InterPro" id="IPR016541">
    <property type="entry name" value="UCP008505"/>
</dbReference>
<evidence type="ECO:0000313" key="2">
    <source>
        <dbReference type="Proteomes" id="UP000092691"/>
    </source>
</evidence>
<name>A0A1B1C414_RHILE</name>
<dbReference type="Pfam" id="PF14367">
    <property type="entry name" value="DUF4411"/>
    <property type="match status" value="1"/>
</dbReference>
<dbReference type="Proteomes" id="UP000092691">
    <property type="component" value="Chromosome"/>
</dbReference>
<accession>A0A1B1C414</accession>
<reference evidence="1 2" key="1">
    <citation type="submission" date="2016-06" db="EMBL/GenBank/DDBJ databases">
        <title>Microsymbionts genomes from the relict species Vavilovia formosa.</title>
        <authorList>
            <person name="Chirak E."/>
            <person name="Kimeklis A."/>
            <person name="Andronov E."/>
        </authorList>
    </citation>
    <scope>NUCLEOTIDE SEQUENCE [LARGE SCALE GENOMIC DNA]</scope>
    <source>
        <strain evidence="1 2">Vaf10</strain>
    </source>
</reference>
<dbReference type="OrthoDB" id="338425at2"/>
<evidence type="ECO:0008006" key="3">
    <source>
        <dbReference type="Google" id="ProtNLM"/>
    </source>
</evidence>
<dbReference type="AlphaFoldDB" id="A0A1B1C414"/>
<dbReference type="EMBL" id="CP016286">
    <property type="protein sequence ID" value="ANP84474.1"/>
    <property type="molecule type" value="Genomic_DNA"/>
</dbReference>
<proteinExistence type="predicted"/>
<sequence length="163" mass="18070">MKLLLDSNIFIEAKNRYYAFDICPGFWEWMDNVCGTDVGTIVNVRDELFEGKDDLAAWAKERRDAAWFLPVDDAATQGNFAAVVDAVAGGGYKDAAIEKFLAKADPWLIAKAITIGATIITHEVIEPHSKRRVPIPNVCQVFGVPCVNTFDALRKFSTIFKLG</sequence>
<evidence type="ECO:0000313" key="1">
    <source>
        <dbReference type="EMBL" id="ANP84474.1"/>
    </source>
</evidence>
<protein>
    <recommendedName>
        <fullName evidence="3">DUF4411 family protein</fullName>
    </recommendedName>
</protein>
<dbReference type="InterPro" id="IPR029060">
    <property type="entry name" value="PIN-like_dom_sf"/>
</dbReference>
<dbReference type="RefSeq" id="WP_065279122.1">
    <property type="nucleotide sequence ID" value="NZ_CP016286.1"/>
</dbReference>
<organism evidence="1 2">
    <name type="scientific">Rhizobium leguminosarum</name>
    <dbReference type="NCBI Taxonomy" id="384"/>
    <lineage>
        <taxon>Bacteria</taxon>
        <taxon>Pseudomonadati</taxon>
        <taxon>Pseudomonadota</taxon>
        <taxon>Alphaproteobacteria</taxon>
        <taxon>Hyphomicrobiales</taxon>
        <taxon>Rhizobiaceae</taxon>
        <taxon>Rhizobium/Agrobacterium group</taxon>
        <taxon>Rhizobium</taxon>
    </lineage>
</organism>